<dbReference type="SUPFAM" id="SSF51735">
    <property type="entry name" value="NAD(P)-binding Rossmann-fold domains"/>
    <property type="match status" value="1"/>
</dbReference>
<dbReference type="CDD" id="cd05244">
    <property type="entry name" value="BVR-B_like_SDR_a"/>
    <property type="match status" value="1"/>
</dbReference>
<comment type="caution">
    <text evidence="2">The sequence shown here is derived from an EMBL/GenBank/DDBJ whole genome shotgun (WGS) entry which is preliminary data.</text>
</comment>
<dbReference type="InterPro" id="IPR036291">
    <property type="entry name" value="NAD(P)-bd_dom_sf"/>
</dbReference>
<sequence length="213" mass="23435">MSRLLILGATGGTGAALVRQALEAGHEVSAFARTPASIPVPHHERLRALRGDIMDAEQVSRAVSGHDAVLSAVGSRGLGPTRVYSEGVANVLRAMKEHRVRRLIAVTSAGVGDDQQSALWFRVLVKPLLRNRYSDMQRMEEAVRQSDVAWTVVRPPKLTDGRLTKDYRASVDHLPMGGYFFAGPTISREDVAHFMLSQIDSDEYLRKTVVVTY</sequence>
<dbReference type="Proteomes" id="UP000075515">
    <property type="component" value="Unassembled WGS sequence"/>
</dbReference>
<gene>
    <name evidence="2" type="ORF">BE18_37705</name>
</gene>
<dbReference type="PANTHER" id="PTHR43355">
    <property type="entry name" value="FLAVIN REDUCTASE (NADPH)"/>
    <property type="match status" value="1"/>
</dbReference>
<evidence type="ECO:0000259" key="1">
    <source>
        <dbReference type="Pfam" id="PF13460"/>
    </source>
</evidence>
<dbReference type="GO" id="GO:0004074">
    <property type="term" value="F:biliverdin reductase [NAD(P)H] activity"/>
    <property type="evidence" value="ECO:0007669"/>
    <property type="project" value="TreeGrafter"/>
</dbReference>
<dbReference type="Gene3D" id="3.40.50.720">
    <property type="entry name" value="NAD(P)-binding Rossmann-like Domain"/>
    <property type="match status" value="1"/>
</dbReference>
<proteinExistence type="predicted"/>
<evidence type="ECO:0000313" key="3">
    <source>
        <dbReference type="Proteomes" id="UP000075515"/>
    </source>
</evidence>
<evidence type="ECO:0000313" key="2">
    <source>
        <dbReference type="EMBL" id="KYF81316.1"/>
    </source>
</evidence>
<dbReference type="InterPro" id="IPR051606">
    <property type="entry name" value="Polyketide_Oxido-like"/>
</dbReference>
<organism evidence="2 3">
    <name type="scientific">Sorangium cellulosum</name>
    <name type="common">Polyangium cellulosum</name>
    <dbReference type="NCBI Taxonomy" id="56"/>
    <lineage>
        <taxon>Bacteria</taxon>
        <taxon>Pseudomonadati</taxon>
        <taxon>Myxococcota</taxon>
        <taxon>Polyangia</taxon>
        <taxon>Polyangiales</taxon>
        <taxon>Polyangiaceae</taxon>
        <taxon>Sorangium</taxon>
    </lineage>
</organism>
<accession>A0A150RMX0</accession>
<reference evidence="2 3" key="1">
    <citation type="submission" date="2014-02" db="EMBL/GenBank/DDBJ databases">
        <title>The small core and large imbalanced accessory genome model reveals a collaborative survival strategy of Sorangium cellulosum strains in nature.</title>
        <authorList>
            <person name="Han K."/>
            <person name="Peng R."/>
            <person name="Blom J."/>
            <person name="Li Y.-Z."/>
        </authorList>
    </citation>
    <scope>NUCLEOTIDE SEQUENCE [LARGE SCALE GENOMIC DNA]</scope>
    <source>
        <strain evidence="2 3">So0149</strain>
    </source>
</reference>
<name>A0A150RMX0_SORCE</name>
<dbReference type="PANTHER" id="PTHR43355:SF2">
    <property type="entry name" value="FLAVIN REDUCTASE (NADPH)"/>
    <property type="match status" value="1"/>
</dbReference>
<feature type="domain" description="NAD(P)-binding" evidence="1">
    <location>
        <begin position="8"/>
        <end position="201"/>
    </location>
</feature>
<dbReference type="InterPro" id="IPR016040">
    <property type="entry name" value="NAD(P)-bd_dom"/>
</dbReference>
<dbReference type="Pfam" id="PF13460">
    <property type="entry name" value="NAD_binding_10"/>
    <property type="match status" value="1"/>
</dbReference>
<protein>
    <recommendedName>
        <fullName evidence="1">NAD(P)-binding domain-containing protein</fullName>
    </recommendedName>
</protein>
<dbReference type="AlphaFoldDB" id="A0A150RMX0"/>
<dbReference type="EMBL" id="JEMC01003431">
    <property type="protein sequence ID" value="KYF81316.1"/>
    <property type="molecule type" value="Genomic_DNA"/>
</dbReference>
<dbReference type="GO" id="GO:0042602">
    <property type="term" value="F:riboflavin reductase (NADPH) activity"/>
    <property type="evidence" value="ECO:0007669"/>
    <property type="project" value="TreeGrafter"/>
</dbReference>